<dbReference type="AlphaFoldDB" id="A0A4R7K2V3"/>
<gene>
    <name evidence="1" type="ORF">CLV90_2044</name>
</gene>
<protein>
    <submittedName>
        <fullName evidence="1">Uncharacterized protein</fullName>
    </submittedName>
</protein>
<evidence type="ECO:0000313" key="1">
    <source>
        <dbReference type="EMBL" id="TDT44965.1"/>
    </source>
</evidence>
<dbReference type="OrthoDB" id="9911949at2"/>
<comment type="caution">
    <text evidence="1">The sequence shown here is derived from an EMBL/GenBank/DDBJ whole genome shotgun (WGS) entry which is preliminary data.</text>
</comment>
<keyword evidence="2" id="KW-1185">Reference proteome</keyword>
<sequence length="267" mass="31294">MSSANWWEQTPEQDAVLIVKIDTIISKAKYRNNLKRNGKSKEAKQQEIKNKYRNQFKKNDFEQKWAKLKDSGLIQLDNLESVAKENYHLFNGEAAIYDPKGIKYIKVNLPIGKVDYFIYGTFLKKIGFQFRFCNPDITIQDLNDYLIHLFTTYVKATPKKNFVYDIDLIEKIAQSIFDERSYPVYSKIKVLFNSDYNLNENEKQGIRNKLSGAYKSSQGLDRVEKISQQSNLTQQQMADKIKISLATFKRKLKLLRELQKEQFQEAA</sequence>
<dbReference type="Proteomes" id="UP000294749">
    <property type="component" value="Unassembled WGS sequence"/>
</dbReference>
<reference evidence="1 2" key="1">
    <citation type="submission" date="2019-03" db="EMBL/GenBank/DDBJ databases">
        <title>Genomic Encyclopedia of Archaeal and Bacterial Type Strains, Phase II (KMG-II): from individual species to whole genera.</title>
        <authorList>
            <person name="Goeker M."/>
        </authorList>
    </citation>
    <scope>NUCLEOTIDE SEQUENCE [LARGE SCALE GENOMIC DNA]</scope>
    <source>
        <strain evidence="1 2">DSM 25233</strain>
    </source>
</reference>
<dbReference type="RefSeq" id="WP_133687340.1">
    <property type="nucleotide sequence ID" value="NZ_SOAY01000011.1"/>
</dbReference>
<evidence type="ECO:0000313" key="2">
    <source>
        <dbReference type="Proteomes" id="UP000294749"/>
    </source>
</evidence>
<organism evidence="1 2">
    <name type="scientific">Maribacter spongiicola</name>
    <dbReference type="NCBI Taxonomy" id="1206753"/>
    <lineage>
        <taxon>Bacteria</taxon>
        <taxon>Pseudomonadati</taxon>
        <taxon>Bacteroidota</taxon>
        <taxon>Flavobacteriia</taxon>
        <taxon>Flavobacteriales</taxon>
        <taxon>Flavobacteriaceae</taxon>
        <taxon>Maribacter</taxon>
    </lineage>
</organism>
<proteinExistence type="predicted"/>
<dbReference type="EMBL" id="SOAY01000011">
    <property type="protein sequence ID" value="TDT44965.1"/>
    <property type="molecule type" value="Genomic_DNA"/>
</dbReference>
<name>A0A4R7K2V3_9FLAO</name>
<accession>A0A4R7K2V3</accession>